<feature type="region of interest" description="Disordered" evidence="1">
    <location>
        <begin position="65"/>
        <end position="107"/>
    </location>
</feature>
<evidence type="ECO:0008006" key="4">
    <source>
        <dbReference type="Google" id="ProtNLM"/>
    </source>
</evidence>
<dbReference type="AlphaFoldDB" id="A0A8J6LGV9"/>
<proteinExistence type="predicted"/>
<dbReference type="GO" id="GO:0003676">
    <property type="term" value="F:nucleic acid binding"/>
    <property type="evidence" value="ECO:0007669"/>
    <property type="project" value="InterPro"/>
</dbReference>
<name>A0A8J6LGV9_TENMO</name>
<accession>A0A8J6LGV9</accession>
<protein>
    <recommendedName>
        <fullName evidence="4">CCHC-type domain-containing protein</fullName>
    </recommendedName>
</protein>
<comment type="caution">
    <text evidence="2">The sequence shown here is derived from an EMBL/GenBank/DDBJ whole genome shotgun (WGS) entry which is preliminary data.</text>
</comment>
<evidence type="ECO:0000256" key="1">
    <source>
        <dbReference type="SAM" id="MobiDB-lite"/>
    </source>
</evidence>
<dbReference type="InterPro" id="IPR036875">
    <property type="entry name" value="Znf_CCHC_sf"/>
</dbReference>
<sequence length="312" mass="36612">MLCYRCQEFGHASYACKSNENRAQKCLNFGEEEHEAKDYEGEEACYICNGGLRTSLANRGIKMKETNKTENTKTGKTCQPVLLGGDRDKKKKQNSPLRDKDEGGKQRKTVLTKLKENAEEMVSFAQANKNVHREVKSLAREETQAQLKRLQEEYKERQEEFEELAQKVITLERRLEGTDLIRRDNGRLRQENRELREMLKNPDKNRKQEEHHNQEQRLESLESIRGKPVIDVQTTITSIHDTNRHDTIIKSYGTPPKGAGWSSTSKSSISFNRVADYVRYDRMYHLVEFISDKKKKEKMRWGRMFFEHKDYV</sequence>
<reference evidence="2" key="2">
    <citation type="submission" date="2021-08" db="EMBL/GenBank/DDBJ databases">
        <authorList>
            <person name="Eriksson T."/>
        </authorList>
    </citation>
    <scope>NUCLEOTIDE SEQUENCE</scope>
    <source>
        <strain evidence="2">Stoneville</strain>
        <tissue evidence="2">Whole head</tissue>
    </source>
</reference>
<dbReference type="GO" id="GO:0008270">
    <property type="term" value="F:zinc ion binding"/>
    <property type="evidence" value="ECO:0007669"/>
    <property type="project" value="InterPro"/>
</dbReference>
<keyword evidence="3" id="KW-1185">Reference proteome</keyword>
<gene>
    <name evidence="2" type="ORF">GEV33_001356</name>
</gene>
<evidence type="ECO:0000313" key="2">
    <source>
        <dbReference type="EMBL" id="KAH0821435.1"/>
    </source>
</evidence>
<reference evidence="2" key="1">
    <citation type="journal article" date="2020" name="J Insects Food Feed">
        <title>The yellow mealworm (Tenebrio molitor) genome: a resource for the emerging insects as food and feed industry.</title>
        <authorList>
            <person name="Eriksson T."/>
            <person name="Andere A."/>
            <person name="Kelstrup H."/>
            <person name="Emery V."/>
            <person name="Picard C."/>
        </authorList>
    </citation>
    <scope>NUCLEOTIDE SEQUENCE</scope>
    <source>
        <strain evidence="2">Stoneville</strain>
        <tissue evidence="2">Whole head</tissue>
    </source>
</reference>
<feature type="region of interest" description="Disordered" evidence="1">
    <location>
        <begin position="192"/>
        <end position="221"/>
    </location>
</feature>
<dbReference type="SUPFAM" id="SSF57756">
    <property type="entry name" value="Retrovirus zinc finger-like domains"/>
    <property type="match status" value="1"/>
</dbReference>
<organism evidence="2 3">
    <name type="scientific">Tenebrio molitor</name>
    <name type="common">Yellow mealworm beetle</name>
    <dbReference type="NCBI Taxonomy" id="7067"/>
    <lineage>
        <taxon>Eukaryota</taxon>
        <taxon>Metazoa</taxon>
        <taxon>Ecdysozoa</taxon>
        <taxon>Arthropoda</taxon>
        <taxon>Hexapoda</taxon>
        <taxon>Insecta</taxon>
        <taxon>Pterygota</taxon>
        <taxon>Neoptera</taxon>
        <taxon>Endopterygota</taxon>
        <taxon>Coleoptera</taxon>
        <taxon>Polyphaga</taxon>
        <taxon>Cucujiformia</taxon>
        <taxon>Tenebrionidae</taxon>
        <taxon>Tenebrio</taxon>
    </lineage>
</organism>
<dbReference type="EMBL" id="JABDTM020007844">
    <property type="protein sequence ID" value="KAH0821435.1"/>
    <property type="molecule type" value="Genomic_DNA"/>
</dbReference>
<dbReference type="Gene3D" id="4.10.60.10">
    <property type="entry name" value="Zinc finger, CCHC-type"/>
    <property type="match status" value="1"/>
</dbReference>
<dbReference type="Proteomes" id="UP000719412">
    <property type="component" value="Unassembled WGS sequence"/>
</dbReference>
<evidence type="ECO:0000313" key="3">
    <source>
        <dbReference type="Proteomes" id="UP000719412"/>
    </source>
</evidence>